<proteinExistence type="predicted"/>
<dbReference type="OrthoDB" id="2576525at2759"/>
<sequence length="295" mass="31861">MSLSSSTLSLKFMQRGLARAAASTPQQRRDDSKPSNSAGPSTPTPAAAGNSNDRPEEVSQALAREEQAKWFIPRQNRSTAASTSQIRDGGIQVKFEASYAPFLPGYEESQDEEDEEEDKDVFETQAGGGRMVFGGFGKAKGKEKAEGEEGEGDADDDERVEEDEEVKNKRAKLITTKKPATKEQAKTFLRPALSPPPSQPKPTPNHPISKSNSSHVPQISQKKIAKRPPPESPAKPSTSGVSKKAKVESGTNAPKKNSDTSKSTGVGKTLDERQKMLKAQKKAEKKKAKTQQGSN</sequence>
<feature type="region of interest" description="Disordered" evidence="1">
    <location>
        <begin position="102"/>
        <end position="295"/>
    </location>
</feature>
<feature type="compositionally biased region" description="Basic residues" evidence="1">
    <location>
        <begin position="276"/>
        <end position="289"/>
    </location>
</feature>
<feature type="compositionally biased region" description="Low complexity" evidence="1">
    <location>
        <begin position="34"/>
        <end position="51"/>
    </location>
</feature>
<feature type="compositionally biased region" description="Polar residues" evidence="1">
    <location>
        <begin position="208"/>
        <end position="221"/>
    </location>
</feature>
<feature type="compositionally biased region" description="Gly residues" evidence="1">
    <location>
        <begin position="126"/>
        <end position="138"/>
    </location>
</feature>
<feature type="compositionally biased region" description="Acidic residues" evidence="1">
    <location>
        <begin position="108"/>
        <end position="120"/>
    </location>
</feature>
<feature type="compositionally biased region" description="Basic and acidic residues" evidence="1">
    <location>
        <begin position="53"/>
        <end position="68"/>
    </location>
</feature>
<organism evidence="2">
    <name type="scientific">Cryptococcus bacillisporus CA1280</name>
    <dbReference type="NCBI Taxonomy" id="1296109"/>
    <lineage>
        <taxon>Eukaryota</taxon>
        <taxon>Fungi</taxon>
        <taxon>Dikarya</taxon>
        <taxon>Basidiomycota</taxon>
        <taxon>Agaricomycotina</taxon>
        <taxon>Tremellomycetes</taxon>
        <taxon>Tremellales</taxon>
        <taxon>Cryptococcaceae</taxon>
        <taxon>Cryptococcus</taxon>
        <taxon>Cryptococcus gattii species complex</taxon>
    </lineage>
</organism>
<feature type="compositionally biased region" description="Pro residues" evidence="1">
    <location>
        <begin position="193"/>
        <end position="205"/>
    </location>
</feature>
<evidence type="ECO:0000313" key="2">
    <source>
        <dbReference type="EMBL" id="KIR45504.1"/>
    </source>
</evidence>
<accession>A0A0D0VG95</accession>
<dbReference type="HOGENOM" id="CLU_950006_0_0_1"/>
<dbReference type="AlphaFoldDB" id="A0A0D0VG95"/>
<feature type="compositionally biased region" description="Acidic residues" evidence="1">
    <location>
        <begin position="148"/>
        <end position="165"/>
    </location>
</feature>
<dbReference type="EMBL" id="KN847988">
    <property type="protein sequence ID" value="KIR45504.1"/>
    <property type="molecule type" value="Genomic_DNA"/>
</dbReference>
<feature type="region of interest" description="Disordered" evidence="1">
    <location>
        <begin position="16"/>
        <end position="90"/>
    </location>
</feature>
<protein>
    <submittedName>
        <fullName evidence="2">Uncharacterized protein</fullName>
    </submittedName>
</protein>
<reference evidence="2" key="1">
    <citation type="submission" date="2015-01" db="EMBL/GenBank/DDBJ databases">
        <title>The Genome Sequence of Cryptococcus gattii CA1280.</title>
        <authorList>
            <consortium name="The Broad Institute Genomics Platform"/>
            <person name="Cuomo C."/>
            <person name="Litvintseva A."/>
            <person name="Chen Y."/>
            <person name="Heitman J."/>
            <person name="Sun S."/>
            <person name="Springer D."/>
            <person name="Dromer F."/>
            <person name="Young S."/>
            <person name="Zeng Q."/>
            <person name="Gargeya S."/>
            <person name="Abouelleil A."/>
            <person name="Alvarado L."/>
            <person name="Chapman S.B."/>
            <person name="Gainer-Dewar J."/>
            <person name="Goldberg J."/>
            <person name="Griggs A."/>
            <person name="Gujja S."/>
            <person name="Hansen M."/>
            <person name="Howarth C."/>
            <person name="Imamovic A."/>
            <person name="Larimer J."/>
            <person name="Murphy C."/>
            <person name="Naylor J."/>
            <person name="Pearson M."/>
            <person name="Priest M."/>
            <person name="Roberts A."/>
            <person name="Saif S."/>
            <person name="Shea T."/>
            <person name="Sykes S."/>
            <person name="Wortman J."/>
            <person name="Nusbaum C."/>
            <person name="Birren B."/>
        </authorList>
    </citation>
    <scope>NUCLEOTIDE SEQUENCE [LARGE SCALE GENOMIC DNA]</scope>
    <source>
        <strain evidence="2">CA1280</strain>
    </source>
</reference>
<feature type="compositionally biased region" description="Polar residues" evidence="1">
    <location>
        <begin position="249"/>
        <end position="266"/>
    </location>
</feature>
<feature type="compositionally biased region" description="Polar residues" evidence="1">
    <location>
        <begin position="75"/>
        <end position="86"/>
    </location>
</feature>
<name>A0A0D0VG95_CRYGA</name>
<evidence type="ECO:0000256" key="1">
    <source>
        <dbReference type="SAM" id="MobiDB-lite"/>
    </source>
</evidence>
<gene>
    <name evidence="2" type="ORF">I312_05213</name>
</gene>